<reference evidence="1" key="1">
    <citation type="submission" date="2019-08" db="EMBL/GenBank/DDBJ databases">
        <authorList>
            <person name="Kucharzyk K."/>
            <person name="Murdoch R.W."/>
            <person name="Higgins S."/>
            <person name="Loffler F."/>
        </authorList>
    </citation>
    <scope>NUCLEOTIDE SEQUENCE</scope>
</reference>
<proteinExistence type="predicted"/>
<evidence type="ECO:0000313" key="1">
    <source>
        <dbReference type="EMBL" id="MPM34910.1"/>
    </source>
</evidence>
<sequence>MLTMIPGRYNPSVGRDLAHELTMLKLSTTVKKEMTNEEIYKEYKDQFQQFLKLVSSDNK</sequence>
<dbReference type="AlphaFoldDB" id="A0A644Z210"/>
<gene>
    <name evidence="1" type="ORF">SDC9_81500</name>
</gene>
<accession>A0A644Z210</accession>
<protein>
    <submittedName>
        <fullName evidence="1">Uncharacterized protein</fullName>
    </submittedName>
</protein>
<organism evidence="1">
    <name type="scientific">bioreactor metagenome</name>
    <dbReference type="NCBI Taxonomy" id="1076179"/>
    <lineage>
        <taxon>unclassified sequences</taxon>
        <taxon>metagenomes</taxon>
        <taxon>ecological metagenomes</taxon>
    </lineage>
</organism>
<name>A0A644Z210_9ZZZZ</name>
<comment type="caution">
    <text evidence="1">The sequence shown here is derived from an EMBL/GenBank/DDBJ whole genome shotgun (WGS) entry which is preliminary data.</text>
</comment>
<dbReference type="EMBL" id="VSSQ01007119">
    <property type="protein sequence ID" value="MPM34910.1"/>
    <property type="molecule type" value="Genomic_DNA"/>
</dbReference>